<accession>A0ABS7MIV6</accession>
<comment type="caution">
    <text evidence="3">The sequence shown here is derived from an EMBL/GenBank/DDBJ whole genome shotgun (WGS) entry which is preliminary data.</text>
</comment>
<name>A0ABS7MIV6_9ACTN</name>
<keyword evidence="1" id="KW-1133">Transmembrane helix</keyword>
<proteinExistence type="predicted"/>
<evidence type="ECO:0000313" key="4">
    <source>
        <dbReference type="Proteomes" id="UP000700908"/>
    </source>
</evidence>
<protein>
    <submittedName>
        <fullName evidence="3">Pilus assembly protein</fullName>
    </submittedName>
</protein>
<evidence type="ECO:0000313" key="3">
    <source>
        <dbReference type="EMBL" id="MBY4797222.1"/>
    </source>
</evidence>
<dbReference type="Pfam" id="PF07811">
    <property type="entry name" value="TadE"/>
    <property type="match status" value="1"/>
</dbReference>
<reference evidence="3 4" key="1">
    <citation type="submission" date="2021-08" db="EMBL/GenBank/DDBJ databases">
        <title>Collinsella faecalis sp. nov. isolated from swine faeces.</title>
        <authorList>
            <person name="Oh B.S."/>
            <person name="Lee J.H."/>
        </authorList>
    </citation>
    <scope>NUCLEOTIDE SEQUENCE [LARGE SCALE GENOMIC DNA]</scope>
    <source>
        <strain evidence="3 4">AGMB00827</strain>
    </source>
</reference>
<sequence>MSVNQIWRENRGQATVEMALVAPVLIVCALIVWNLMIFVSAVARFDRTAPDLVLAHGASPVGGEGAAPAASADVIRSELVRAMDDERVEIEVSVDTGAGQGAHQASESILALVGTLRTYRCTLRYIPWPQELSIAGVDLGAPAVLSHTREIVIDPWRPGVVI</sequence>
<dbReference type="Proteomes" id="UP000700908">
    <property type="component" value="Unassembled WGS sequence"/>
</dbReference>
<keyword evidence="4" id="KW-1185">Reference proteome</keyword>
<organism evidence="3 4">
    <name type="scientific">Collinsella ureilytica</name>
    <dbReference type="NCBI Taxonomy" id="2869515"/>
    <lineage>
        <taxon>Bacteria</taxon>
        <taxon>Bacillati</taxon>
        <taxon>Actinomycetota</taxon>
        <taxon>Coriobacteriia</taxon>
        <taxon>Coriobacteriales</taxon>
        <taxon>Coriobacteriaceae</taxon>
        <taxon>Collinsella</taxon>
    </lineage>
</organism>
<evidence type="ECO:0000259" key="2">
    <source>
        <dbReference type="Pfam" id="PF07811"/>
    </source>
</evidence>
<feature type="transmembrane region" description="Helical" evidence="1">
    <location>
        <begin position="20"/>
        <end position="43"/>
    </location>
</feature>
<keyword evidence="1" id="KW-0472">Membrane</keyword>
<gene>
    <name evidence="3" type="ORF">K6V98_02430</name>
</gene>
<dbReference type="InterPro" id="IPR012495">
    <property type="entry name" value="TadE-like_dom"/>
</dbReference>
<dbReference type="EMBL" id="JAIMFO010000004">
    <property type="protein sequence ID" value="MBY4797222.1"/>
    <property type="molecule type" value="Genomic_DNA"/>
</dbReference>
<feature type="domain" description="TadE-like" evidence="2">
    <location>
        <begin position="12"/>
        <end position="42"/>
    </location>
</feature>
<dbReference type="RefSeq" id="WP_222198952.1">
    <property type="nucleotide sequence ID" value="NZ_JAIMFO010000004.1"/>
</dbReference>
<keyword evidence="1" id="KW-0812">Transmembrane</keyword>
<evidence type="ECO:0000256" key="1">
    <source>
        <dbReference type="SAM" id="Phobius"/>
    </source>
</evidence>